<dbReference type="KEGG" id="eha:Ethha_0853"/>
<comment type="catalytic activity">
    <reaction evidence="11">
        <text>[(1-&gt;4)-beta-D-glucosyl](n) + UDP-alpha-D-glucose = [(1-&gt;4)-beta-D-glucosyl](n+1) + UDP + H(+)</text>
        <dbReference type="Rhea" id="RHEA:19929"/>
        <dbReference type="Rhea" id="RHEA-COMP:10033"/>
        <dbReference type="Rhea" id="RHEA-COMP:10034"/>
        <dbReference type="ChEBI" id="CHEBI:15378"/>
        <dbReference type="ChEBI" id="CHEBI:18246"/>
        <dbReference type="ChEBI" id="CHEBI:58223"/>
        <dbReference type="ChEBI" id="CHEBI:58885"/>
        <dbReference type="EC" id="2.4.1.12"/>
    </reaction>
</comment>
<evidence type="ECO:0000259" key="14">
    <source>
        <dbReference type="Pfam" id="PF13632"/>
    </source>
</evidence>
<evidence type="ECO:0000313" key="15">
    <source>
        <dbReference type="EMBL" id="ADU26422.1"/>
    </source>
</evidence>
<name>E6U3D0_ETHHY</name>
<dbReference type="InterPro" id="IPR050321">
    <property type="entry name" value="Glycosyltr_2/OpgH_subfam"/>
</dbReference>
<evidence type="ECO:0000256" key="7">
    <source>
        <dbReference type="ARBA" id="ARBA00022692"/>
    </source>
</evidence>
<dbReference type="AlphaFoldDB" id="E6U3D0"/>
<comment type="subcellular location">
    <subcellularLocation>
        <location evidence="1">Cell inner membrane</location>
        <topology evidence="1">Multi-pass membrane protein</topology>
    </subcellularLocation>
</comment>
<dbReference type="PANTHER" id="PTHR43867:SF2">
    <property type="entry name" value="CELLULOSE SYNTHASE CATALYTIC SUBUNIT A [UDP-FORMING]"/>
    <property type="match status" value="1"/>
</dbReference>
<evidence type="ECO:0000256" key="4">
    <source>
        <dbReference type="ARBA" id="ARBA00022519"/>
    </source>
</evidence>
<dbReference type="HOGENOM" id="CLU_011907_3_1_9"/>
<dbReference type="SUPFAM" id="SSF53448">
    <property type="entry name" value="Nucleotide-diphospho-sugar transferases"/>
    <property type="match status" value="1"/>
</dbReference>
<evidence type="ECO:0000313" key="16">
    <source>
        <dbReference type="Proteomes" id="UP000001551"/>
    </source>
</evidence>
<dbReference type="PANTHER" id="PTHR43867">
    <property type="entry name" value="CELLULOSE SYNTHASE CATALYTIC SUBUNIT A [UDP-FORMING]"/>
    <property type="match status" value="1"/>
</dbReference>
<dbReference type="EMBL" id="CP002400">
    <property type="protein sequence ID" value="ADU26422.1"/>
    <property type="molecule type" value="Genomic_DNA"/>
</dbReference>
<keyword evidence="10 12" id="KW-0472">Membrane</keyword>
<feature type="transmembrane region" description="Helical" evidence="12">
    <location>
        <begin position="73"/>
        <end position="99"/>
    </location>
</feature>
<evidence type="ECO:0000256" key="1">
    <source>
        <dbReference type="ARBA" id="ARBA00004429"/>
    </source>
</evidence>
<dbReference type="Gene3D" id="2.40.10.220">
    <property type="entry name" value="predicted glycosyltransferase like domains"/>
    <property type="match status" value="1"/>
</dbReference>
<feature type="domain" description="PilZ" evidence="13">
    <location>
        <begin position="542"/>
        <end position="638"/>
    </location>
</feature>
<evidence type="ECO:0000256" key="3">
    <source>
        <dbReference type="ARBA" id="ARBA00022475"/>
    </source>
</evidence>
<feature type="transmembrane region" description="Helical" evidence="12">
    <location>
        <begin position="43"/>
        <end position="61"/>
    </location>
</feature>
<dbReference type="GO" id="GO:0035438">
    <property type="term" value="F:cyclic-di-GMP binding"/>
    <property type="evidence" value="ECO:0007669"/>
    <property type="project" value="InterPro"/>
</dbReference>
<accession>E6U3D0</accession>
<dbReference type="Pfam" id="PF13632">
    <property type="entry name" value="Glyco_trans_2_3"/>
    <property type="match status" value="1"/>
</dbReference>
<keyword evidence="5" id="KW-0328">Glycosyltransferase</keyword>
<dbReference type="InterPro" id="IPR029044">
    <property type="entry name" value="Nucleotide-diphossugar_trans"/>
</dbReference>
<dbReference type="EC" id="2.4.1.12" evidence="2"/>
<dbReference type="eggNOG" id="COG1215">
    <property type="taxonomic scope" value="Bacteria"/>
</dbReference>
<feature type="transmembrane region" description="Helical" evidence="12">
    <location>
        <begin position="20"/>
        <end position="36"/>
    </location>
</feature>
<evidence type="ECO:0000256" key="10">
    <source>
        <dbReference type="ARBA" id="ARBA00023136"/>
    </source>
</evidence>
<evidence type="ECO:0000256" key="11">
    <source>
        <dbReference type="ARBA" id="ARBA00048682"/>
    </source>
</evidence>
<feature type="transmembrane region" description="Helical" evidence="12">
    <location>
        <begin position="510"/>
        <end position="534"/>
    </location>
</feature>
<feature type="transmembrane region" description="Helical" evidence="12">
    <location>
        <begin position="405"/>
        <end position="424"/>
    </location>
</feature>
<evidence type="ECO:0000259" key="13">
    <source>
        <dbReference type="Pfam" id="PF07238"/>
    </source>
</evidence>
<feature type="domain" description="Glycosyltransferase 2-like" evidence="14">
    <location>
        <begin position="202"/>
        <end position="418"/>
    </location>
</feature>
<sequence length="668" mass="75849">MLYGTAAFSLQAIFRHRYELSVSCLLLLWLAAAFGATKLHTRFRIILLVTVMAYQAVYIVWRIFFTLPLHAGLLSMVCGLALISAELLGAWQSTVLSLFSLKKYQPPRVIWPRDVPLPRVDILVLTYNEPINLLRKTLVACKNMDYPEKLLHICLCDDGARPEAWALCDELGVCYIARKERSFAKAGNLNHALAQNTGAFFALFDADMIPKPNFLKETIGYFSDPNVGFVQTPQVFYSPDPFQFNLKFYDRIPNEQDFFMREIQESRARYNAVLHVGTNAVFRRKAVDAIGGIPTGTITEDIATGLLIQAKGYTSVFVNKILAVGLAVDRFSDLIQQRERWCRGHIQVSKKWNVLKMPGLRFRQRLIYFNELIYWLFGVQKMIYILCPLLYLICGLTILNATPCSLLMLWLPTFAGLVLSFRSFRHQNRKIMWSHIYEAAMAPYLAAAFLTEWLIGKPVPFHVTPKERTAKRAAFSWHMALPHIVLSALTVLGWAITFWRIQSGGCSGTVLQAIVINAVWSVYNMIAIVAGILLCLEQPHLRATERIPGRAAVLLRAAGRTEPISCSLLDLSETGVRLECDTVNLQKSDRVQIDFPYATGVRATVVRRKVWENRSDEMALRFTELSEKQYAGIIRCLTQWSNGYFHPEAPSDLETSRVPSYTLQRNAE</sequence>
<evidence type="ECO:0000256" key="12">
    <source>
        <dbReference type="SAM" id="Phobius"/>
    </source>
</evidence>
<dbReference type="GO" id="GO:0006011">
    <property type="term" value="P:UDP-alpha-D-glucose metabolic process"/>
    <property type="evidence" value="ECO:0007669"/>
    <property type="project" value="InterPro"/>
</dbReference>
<dbReference type="GO" id="GO:0005886">
    <property type="term" value="C:plasma membrane"/>
    <property type="evidence" value="ECO:0007669"/>
    <property type="project" value="UniProtKB-SubCell"/>
</dbReference>
<dbReference type="Proteomes" id="UP000001551">
    <property type="component" value="Chromosome"/>
</dbReference>
<keyword evidence="16" id="KW-1185">Reference proteome</keyword>
<evidence type="ECO:0000256" key="2">
    <source>
        <dbReference type="ARBA" id="ARBA00012539"/>
    </source>
</evidence>
<evidence type="ECO:0000256" key="9">
    <source>
        <dbReference type="ARBA" id="ARBA00022989"/>
    </source>
</evidence>
<dbReference type="CDD" id="cd06421">
    <property type="entry name" value="CESA_CelA_like"/>
    <property type="match status" value="1"/>
</dbReference>
<dbReference type="Gene3D" id="3.90.550.10">
    <property type="entry name" value="Spore Coat Polysaccharide Biosynthesis Protein SpsA, Chain A"/>
    <property type="match status" value="1"/>
</dbReference>
<keyword evidence="4" id="KW-0997">Cell inner membrane</keyword>
<dbReference type="RefSeq" id="WP_013484792.1">
    <property type="nucleotide sequence ID" value="NC_014828.1"/>
</dbReference>
<evidence type="ECO:0000256" key="6">
    <source>
        <dbReference type="ARBA" id="ARBA00022679"/>
    </source>
</evidence>
<keyword evidence="6 15" id="KW-0808">Transferase</keyword>
<dbReference type="GO" id="GO:0016760">
    <property type="term" value="F:cellulose synthase (UDP-forming) activity"/>
    <property type="evidence" value="ECO:0007669"/>
    <property type="project" value="UniProtKB-EC"/>
</dbReference>
<feature type="transmembrane region" description="Helical" evidence="12">
    <location>
        <begin position="436"/>
        <end position="455"/>
    </location>
</feature>
<dbReference type="GO" id="GO:0030244">
    <property type="term" value="P:cellulose biosynthetic process"/>
    <property type="evidence" value="ECO:0007669"/>
    <property type="project" value="UniProtKB-KW"/>
</dbReference>
<dbReference type="SUPFAM" id="SSF141371">
    <property type="entry name" value="PilZ domain-like"/>
    <property type="match status" value="1"/>
</dbReference>
<feature type="transmembrane region" description="Helical" evidence="12">
    <location>
        <begin position="475"/>
        <end position="498"/>
    </location>
</feature>
<dbReference type="PRINTS" id="PR01439">
    <property type="entry name" value="CELLSNTHASEA"/>
</dbReference>
<feature type="transmembrane region" description="Helical" evidence="12">
    <location>
        <begin position="372"/>
        <end position="399"/>
    </location>
</feature>
<dbReference type="InterPro" id="IPR009875">
    <property type="entry name" value="PilZ_domain"/>
</dbReference>
<dbReference type="STRING" id="663278.Ethha_0853"/>
<reference evidence="15 16" key="1">
    <citation type="submission" date="2010-12" db="EMBL/GenBank/DDBJ databases">
        <title>Complete sequence of Ethanoligenens harbinense YUAN-3.</title>
        <authorList>
            <person name="Lucas S."/>
            <person name="Copeland A."/>
            <person name="Lapidus A."/>
            <person name="Cheng J.-F."/>
            <person name="Bruce D."/>
            <person name="Goodwin L."/>
            <person name="Pitluck S."/>
            <person name="Chertkov O."/>
            <person name="Misra M."/>
            <person name="Detter J.C."/>
            <person name="Han C."/>
            <person name="Tapia R."/>
            <person name="Land M."/>
            <person name="Hauser L."/>
            <person name="Jeffries C."/>
            <person name="Kyrpides N."/>
            <person name="Ivanova N."/>
            <person name="Mikhailova N."/>
            <person name="Wang A."/>
            <person name="Mouttaki H."/>
            <person name="He Z."/>
            <person name="Zhou J."/>
            <person name="Hemme C.L."/>
            <person name="Woyke T."/>
        </authorList>
    </citation>
    <scope>NUCLEOTIDE SEQUENCE [LARGE SCALE GENOMIC DNA]</scope>
    <source>
        <strain evidence="16">DSM 18485 / JCM 12961 / CGMCC 1.5033 / YUAN-3</strain>
    </source>
</reference>
<evidence type="ECO:0000256" key="5">
    <source>
        <dbReference type="ARBA" id="ARBA00022676"/>
    </source>
</evidence>
<dbReference type="Pfam" id="PF07238">
    <property type="entry name" value="PilZ"/>
    <property type="match status" value="1"/>
</dbReference>
<protein>
    <recommendedName>
        <fullName evidence="2">cellulose synthase (UDP-forming)</fullName>
        <ecNumber evidence="2">2.4.1.12</ecNumber>
    </recommendedName>
</protein>
<keyword evidence="3" id="KW-1003">Cell membrane</keyword>
<keyword evidence="7 12" id="KW-0812">Transmembrane</keyword>
<dbReference type="InterPro" id="IPR001173">
    <property type="entry name" value="Glyco_trans_2-like"/>
</dbReference>
<dbReference type="InterPro" id="IPR003919">
    <property type="entry name" value="Cell_synth_A"/>
</dbReference>
<evidence type="ECO:0000256" key="8">
    <source>
        <dbReference type="ARBA" id="ARBA00022916"/>
    </source>
</evidence>
<proteinExistence type="predicted"/>
<gene>
    <name evidence="15" type="ordered locus">Ethha_0853</name>
</gene>
<organism evidence="15 16">
    <name type="scientific">Ethanoligenens harbinense (strain DSM 18485 / JCM 12961 / CGMCC 1.5033 / YUAN-3)</name>
    <dbReference type="NCBI Taxonomy" id="663278"/>
    <lineage>
        <taxon>Bacteria</taxon>
        <taxon>Bacillati</taxon>
        <taxon>Bacillota</taxon>
        <taxon>Clostridia</taxon>
        <taxon>Eubacteriales</taxon>
        <taxon>Oscillospiraceae</taxon>
        <taxon>Ethanoligenens</taxon>
    </lineage>
</organism>
<keyword evidence="8" id="KW-0135">Cellulose biosynthesis</keyword>
<keyword evidence="9 12" id="KW-1133">Transmembrane helix</keyword>